<reference evidence="1" key="1">
    <citation type="submission" date="2024-02" db="EMBL/GenBank/DDBJ databases">
        <title>Metagenome Assembled Genome of Zalaria obscura JY119.</title>
        <authorList>
            <person name="Vighnesh L."/>
            <person name="Jagadeeshwari U."/>
            <person name="Venkata Ramana C."/>
            <person name="Sasikala C."/>
        </authorList>
    </citation>
    <scope>NUCLEOTIDE SEQUENCE</scope>
    <source>
        <strain evidence="1">JY119</strain>
    </source>
</reference>
<protein>
    <submittedName>
        <fullName evidence="1">Uncharacterized protein</fullName>
    </submittedName>
</protein>
<dbReference type="Proteomes" id="UP001320706">
    <property type="component" value="Unassembled WGS sequence"/>
</dbReference>
<evidence type="ECO:0000313" key="2">
    <source>
        <dbReference type="Proteomes" id="UP001320706"/>
    </source>
</evidence>
<name>A0ACC3SMT7_9PEZI</name>
<dbReference type="EMBL" id="JAMKPW020000006">
    <property type="protein sequence ID" value="KAK8217148.1"/>
    <property type="molecule type" value="Genomic_DNA"/>
</dbReference>
<organism evidence="1 2">
    <name type="scientific">Zalaria obscura</name>
    <dbReference type="NCBI Taxonomy" id="2024903"/>
    <lineage>
        <taxon>Eukaryota</taxon>
        <taxon>Fungi</taxon>
        <taxon>Dikarya</taxon>
        <taxon>Ascomycota</taxon>
        <taxon>Pezizomycotina</taxon>
        <taxon>Dothideomycetes</taxon>
        <taxon>Dothideomycetidae</taxon>
        <taxon>Dothideales</taxon>
        <taxon>Zalariaceae</taxon>
        <taxon>Zalaria</taxon>
    </lineage>
</organism>
<keyword evidence="2" id="KW-1185">Reference proteome</keyword>
<accession>A0ACC3SMT7</accession>
<comment type="caution">
    <text evidence="1">The sequence shown here is derived from an EMBL/GenBank/DDBJ whole genome shotgun (WGS) entry which is preliminary data.</text>
</comment>
<evidence type="ECO:0000313" key="1">
    <source>
        <dbReference type="EMBL" id="KAK8217148.1"/>
    </source>
</evidence>
<gene>
    <name evidence="1" type="ORF">M8818_001400</name>
</gene>
<proteinExistence type="predicted"/>
<sequence>MYNTLTKLIRFANLEIGSSHQRVDVDIDMLSADFHVLTTGGGSGNGYDDIWSQTYLRSGEHTLPDCTYPSDELHLPASLRHAEPSQLLVNTTLLSFIHCRPSKASLDTLDPSGGLLGLAPSESLAHADKPSLLDQLLDAGIIDQKIWGLLIIDGKSGMLSLGDTGMSIAEDVKVGIETRLKGLAGGIKGSHPKRRTPDLHGKDASNPEDADEMQKPITWRDDWRWAPLQSAKGWWQVLLRGIWVNGAKVLRDQPAIIDLTTPFILAPPAAARAFYALVPGSQHLPPPNSAFHIFPCLNPPHIHLETGGWNFPVMQGGARGKGMHNHPGGAFSLGRLEPGSGYCVGAVVETMLGYDKTVARDNGLSDASETVVGEAAELVGHGMEGVWVLGEPAFRGLAMVFDGPGQMVGFRSV</sequence>